<evidence type="ECO:0000256" key="9">
    <source>
        <dbReference type="ARBA" id="ARBA00051542"/>
    </source>
</evidence>
<dbReference type="InterPro" id="IPR004506">
    <property type="entry name" value="MnmA-like"/>
</dbReference>
<keyword evidence="6" id="KW-0067">ATP-binding</keyword>
<dbReference type="PANTHER" id="PTHR11933">
    <property type="entry name" value="TRNA 5-METHYLAMINOMETHYL-2-THIOURIDYLATE -METHYLTRANSFERASE"/>
    <property type="match status" value="1"/>
</dbReference>
<reference evidence="11 12" key="1">
    <citation type="journal article" date="2016" name="Nat. Commun.">
        <title>Thousands of microbial genomes shed light on interconnected biogeochemical processes in an aquifer system.</title>
        <authorList>
            <person name="Anantharaman K."/>
            <person name="Brown C.T."/>
            <person name="Hug L.A."/>
            <person name="Sharon I."/>
            <person name="Castelle C.J."/>
            <person name="Probst A.J."/>
            <person name="Thomas B.C."/>
            <person name="Singh A."/>
            <person name="Wilkins M.J."/>
            <person name="Karaoz U."/>
            <person name="Brodie E.L."/>
            <person name="Williams K.H."/>
            <person name="Hubbard S.S."/>
            <person name="Banfield J.F."/>
        </authorList>
    </citation>
    <scope>NUCLEOTIDE SEQUENCE [LARGE SCALE GENOMIC DNA]</scope>
</reference>
<dbReference type="NCBIfam" id="NF001138">
    <property type="entry name" value="PRK00143.1"/>
    <property type="match status" value="1"/>
</dbReference>
<dbReference type="InterPro" id="IPR023382">
    <property type="entry name" value="MnmA-like_central_sf"/>
</dbReference>
<comment type="caution">
    <text evidence="11">The sequence shown here is derived from an EMBL/GenBank/DDBJ whole genome shotgun (WGS) entry which is preliminary data.</text>
</comment>
<evidence type="ECO:0000256" key="8">
    <source>
        <dbReference type="ARBA" id="ARBA00023157"/>
    </source>
</evidence>
<dbReference type="GO" id="GO:0000049">
    <property type="term" value="F:tRNA binding"/>
    <property type="evidence" value="ECO:0007669"/>
    <property type="project" value="UniProtKB-KW"/>
</dbReference>
<evidence type="ECO:0000256" key="6">
    <source>
        <dbReference type="ARBA" id="ARBA00022840"/>
    </source>
</evidence>
<evidence type="ECO:0000256" key="5">
    <source>
        <dbReference type="ARBA" id="ARBA00022741"/>
    </source>
</evidence>
<sequence length="386" mass="42673">MVEHAETKRSPLSKTTKPVVFLMASGGIDSSVAAKLLINAGYYVRMFYIKGWAPEGLECLEPAEKEMAAEVARCLGVDFVPINTWSEHFYDAVFSPMLNGYLGGITPNPDTLCNREIKFRLFADFAFSHGADFIASGHYIRKAERPTRLLVARDPEKDQSYFLYDIGYGVLERSLFPMGEYVKKNDTIRMAREFGFPERILTKRPTVDICFLLKKKSEEGDDPARITMEELLLREGGKRGIVFTPGPIIHVRTGKVVGEHNGVMLYAATIGQRKGIGVHGGKTPMYVAGKDIPTNRLFVSDEQSKSSEVIIHNLNWISGGTPKLPARLSAKIRTPQKLQACLVEETGRDELRVRFDLPQNSVAPGQACVLYDGEVVLGGGIIAASA</sequence>
<dbReference type="EC" id="2.8.1.13" evidence="1"/>
<dbReference type="InterPro" id="IPR014729">
    <property type="entry name" value="Rossmann-like_a/b/a_fold"/>
</dbReference>
<proteinExistence type="predicted"/>
<dbReference type="InterPro" id="IPR046885">
    <property type="entry name" value="MnmA-like_C"/>
</dbReference>
<evidence type="ECO:0000256" key="4">
    <source>
        <dbReference type="ARBA" id="ARBA00022694"/>
    </source>
</evidence>
<protein>
    <recommendedName>
        <fullName evidence="1">tRNA-uridine 2-sulfurtransferase</fullName>
        <ecNumber evidence="1">2.8.1.13</ecNumber>
    </recommendedName>
</protein>
<accession>A0A1G2K4Y4</accession>
<dbReference type="SUPFAM" id="SSF52402">
    <property type="entry name" value="Adenine nucleotide alpha hydrolases-like"/>
    <property type="match status" value="1"/>
</dbReference>
<dbReference type="PROSITE" id="PS50206">
    <property type="entry name" value="RHODANESE_3"/>
    <property type="match status" value="1"/>
</dbReference>
<dbReference type="GO" id="GO:0005524">
    <property type="term" value="F:ATP binding"/>
    <property type="evidence" value="ECO:0007669"/>
    <property type="project" value="UniProtKB-KW"/>
</dbReference>
<dbReference type="Gene3D" id="2.40.30.10">
    <property type="entry name" value="Translation factors"/>
    <property type="match status" value="1"/>
</dbReference>
<dbReference type="NCBIfam" id="TIGR00420">
    <property type="entry name" value="trmU"/>
    <property type="match status" value="1"/>
</dbReference>
<dbReference type="PANTHER" id="PTHR11933:SF5">
    <property type="entry name" value="MITOCHONDRIAL TRNA-SPECIFIC 2-THIOURIDYLASE 1"/>
    <property type="match status" value="1"/>
</dbReference>
<dbReference type="Pfam" id="PF20258">
    <property type="entry name" value="tRNA_Me_trans_C"/>
    <property type="match status" value="1"/>
</dbReference>
<dbReference type="Gene3D" id="3.40.50.620">
    <property type="entry name" value="HUPs"/>
    <property type="match status" value="1"/>
</dbReference>
<evidence type="ECO:0000256" key="1">
    <source>
        <dbReference type="ARBA" id="ARBA00011949"/>
    </source>
</evidence>
<comment type="catalytic activity">
    <reaction evidence="9">
        <text>S-sulfanyl-L-cysteinyl-[protein] + uridine(34) in tRNA + AH2 + ATP = 2-thiouridine(34) in tRNA + L-cysteinyl-[protein] + A + AMP + diphosphate + H(+)</text>
        <dbReference type="Rhea" id="RHEA:47032"/>
        <dbReference type="Rhea" id="RHEA-COMP:10131"/>
        <dbReference type="Rhea" id="RHEA-COMP:11726"/>
        <dbReference type="Rhea" id="RHEA-COMP:11727"/>
        <dbReference type="Rhea" id="RHEA-COMP:11728"/>
        <dbReference type="ChEBI" id="CHEBI:13193"/>
        <dbReference type="ChEBI" id="CHEBI:15378"/>
        <dbReference type="ChEBI" id="CHEBI:17499"/>
        <dbReference type="ChEBI" id="CHEBI:29950"/>
        <dbReference type="ChEBI" id="CHEBI:30616"/>
        <dbReference type="ChEBI" id="CHEBI:33019"/>
        <dbReference type="ChEBI" id="CHEBI:61963"/>
        <dbReference type="ChEBI" id="CHEBI:65315"/>
        <dbReference type="ChEBI" id="CHEBI:87170"/>
        <dbReference type="ChEBI" id="CHEBI:456215"/>
        <dbReference type="EC" id="2.8.1.13"/>
    </reaction>
</comment>
<evidence type="ECO:0000259" key="10">
    <source>
        <dbReference type="PROSITE" id="PS50206"/>
    </source>
</evidence>
<evidence type="ECO:0000256" key="3">
    <source>
        <dbReference type="ARBA" id="ARBA00022679"/>
    </source>
</evidence>
<keyword evidence="7" id="KW-0694">RNA-binding</keyword>
<dbReference type="EMBL" id="MHQC01000036">
    <property type="protein sequence ID" value="OGZ94455.1"/>
    <property type="molecule type" value="Genomic_DNA"/>
</dbReference>
<evidence type="ECO:0000256" key="7">
    <source>
        <dbReference type="ARBA" id="ARBA00022884"/>
    </source>
</evidence>
<dbReference type="Proteomes" id="UP000177152">
    <property type="component" value="Unassembled WGS sequence"/>
</dbReference>
<gene>
    <name evidence="11" type="ORF">A2633_04005</name>
</gene>
<keyword evidence="5" id="KW-0547">Nucleotide-binding</keyword>
<feature type="domain" description="Rhodanese" evidence="10">
    <location>
        <begin position="17"/>
        <end position="61"/>
    </location>
</feature>
<dbReference type="Pfam" id="PF03054">
    <property type="entry name" value="tRNA_Me_trans"/>
    <property type="match status" value="1"/>
</dbReference>
<dbReference type="AlphaFoldDB" id="A0A1G2K4Y4"/>
<dbReference type="InterPro" id="IPR046884">
    <property type="entry name" value="MnmA-like_central"/>
</dbReference>
<evidence type="ECO:0000313" key="11">
    <source>
        <dbReference type="EMBL" id="OGZ94455.1"/>
    </source>
</evidence>
<keyword evidence="3" id="KW-0808">Transferase</keyword>
<evidence type="ECO:0000313" key="12">
    <source>
        <dbReference type="Proteomes" id="UP000177152"/>
    </source>
</evidence>
<keyword evidence="2" id="KW-0820">tRNA-binding</keyword>
<keyword evidence="8" id="KW-1015">Disulfide bond</keyword>
<organism evidence="11 12">
    <name type="scientific">Candidatus Sungbacteria bacterium RIFCSPHIGHO2_01_FULL_47_32</name>
    <dbReference type="NCBI Taxonomy" id="1802264"/>
    <lineage>
        <taxon>Bacteria</taxon>
        <taxon>Candidatus Sungiibacteriota</taxon>
    </lineage>
</organism>
<evidence type="ECO:0000256" key="2">
    <source>
        <dbReference type="ARBA" id="ARBA00022555"/>
    </source>
</evidence>
<dbReference type="GO" id="GO:0002143">
    <property type="term" value="P:tRNA wobble position uridine thiolation"/>
    <property type="evidence" value="ECO:0007669"/>
    <property type="project" value="TreeGrafter"/>
</dbReference>
<dbReference type="Gene3D" id="2.30.30.280">
    <property type="entry name" value="Adenine nucleotide alpha hydrolases-like domains"/>
    <property type="match status" value="1"/>
</dbReference>
<keyword evidence="4" id="KW-0819">tRNA processing</keyword>
<dbReference type="CDD" id="cd01998">
    <property type="entry name" value="MnmA_TRMU-like"/>
    <property type="match status" value="1"/>
</dbReference>
<dbReference type="InterPro" id="IPR001763">
    <property type="entry name" value="Rhodanese-like_dom"/>
</dbReference>
<dbReference type="GO" id="GO:0103016">
    <property type="term" value="F:tRNA-uridine 2-sulfurtransferase activity"/>
    <property type="evidence" value="ECO:0007669"/>
    <property type="project" value="UniProtKB-EC"/>
</dbReference>
<name>A0A1G2K4Y4_9BACT</name>
<dbReference type="Pfam" id="PF20259">
    <property type="entry name" value="tRNA_Me_trans_M"/>
    <property type="match status" value="1"/>
</dbReference>